<dbReference type="AlphaFoldDB" id="A0A0A9FYS2"/>
<reference evidence="1" key="2">
    <citation type="journal article" date="2015" name="Data Brief">
        <title>Shoot transcriptome of the giant reed, Arundo donax.</title>
        <authorList>
            <person name="Barrero R.A."/>
            <person name="Guerrero F.D."/>
            <person name="Moolhuijzen P."/>
            <person name="Goolsby J.A."/>
            <person name="Tidwell J."/>
            <person name="Bellgard S.E."/>
            <person name="Bellgard M.I."/>
        </authorList>
    </citation>
    <scope>NUCLEOTIDE SEQUENCE</scope>
    <source>
        <tissue evidence="1">Shoot tissue taken approximately 20 cm above the soil surface</tissue>
    </source>
</reference>
<dbReference type="EMBL" id="GBRH01182445">
    <property type="protein sequence ID" value="JAE15451.1"/>
    <property type="molecule type" value="Transcribed_RNA"/>
</dbReference>
<proteinExistence type="predicted"/>
<name>A0A0A9FYS2_ARUDO</name>
<reference evidence="1" key="1">
    <citation type="submission" date="2014-09" db="EMBL/GenBank/DDBJ databases">
        <authorList>
            <person name="Magalhaes I.L.F."/>
            <person name="Oliveira U."/>
            <person name="Santos F.R."/>
            <person name="Vidigal T.H.D.A."/>
            <person name="Brescovit A.D."/>
            <person name="Santos A.J."/>
        </authorList>
    </citation>
    <scope>NUCLEOTIDE SEQUENCE</scope>
    <source>
        <tissue evidence="1">Shoot tissue taken approximately 20 cm above the soil surface</tissue>
    </source>
</reference>
<evidence type="ECO:0000313" key="1">
    <source>
        <dbReference type="EMBL" id="JAE15451.1"/>
    </source>
</evidence>
<accession>A0A0A9FYS2</accession>
<sequence length="43" mass="4826">MSFPSPNITLKDTVSFIQWSDEMSAEPCSSYDTRNSVCYTVTS</sequence>
<protein>
    <submittedName>
        <fullName evidence="1">Uncharacterized protein</fullName>
    </submittedName>
</protein>
<organism evidence="1">
    <name type="scientific">Arundo donax</name>
    <name type="common">Giant reed</name>
    <name type="synonym">Donax arundinaceus</name>
    <dbReference type="NCBI Taxonomy" id="35708"/>
    <lineage>
        <taxon>Eukaryota</taxon>
        <taxon>Viridiplantae</taxon>
        <taxon>Streptophyta</taxon>
        <taxon>Embryophyta</taxon>
        <taxon>Tracheophyta</taxon>
        <taxon>Spermatophyta</taxon>
        <taxon>Magnoliopsida</taxon>
        <taxon>Liliopsida</taxon>
        <taxon>Poales</taxon>
        <taxon>Poaceae</taxon>
        <taxon>PACMAD clade</taxon>
        <taxon>Arundinoideae</taxon>
        <taxon>Arundineae</taxon>
        <taxon>Arundo</taxon>
    </lineage>
</organism>